<keyword evidence="5 6" id="KW-0472">Membrane</keyword>
<feature type="domain" description="Type II secretion system protein GspF" evidence="7">
    <location>
        <begin position="113"/>
        <end position="238"/>
    </location>
</feature>
<feature type="transmembrane region" description="Helical" evidence="6">
    <location>
        <begin position="73"/>
        <end position="94"/>
    </location>
</feature>
<organism evidence="9 11">
    <name type="scientific">Agreia bicolorata</name>
    <dbReference type="NCBI Taxonomy" id="110935"/>
    <lineage>
        <taxon>Bacteria</taxon>
        <taxon>Bacillati</taxon>
        <taxon>Actinomycetota</taxon>
        <taxon>Actinomycetes</taxon>
        <taxon>Micrococcales</taxon>
        <taxon>Microbacteriaceae</taxon>
        <taxon>Agreia</taxon>
    </lineage>
</organism>
<dbReference type="Proteomes" id="UP000032503">
    <property type="component" value="Unassembled WGS sequence"/>
</dbReference>
<evidence type="ECO:0000313" key="8">
    <source>
        <dbReference type="EMBL" id="KJC65583.1"/>
    </source>
</evidence>
<dbReference type="EMBL" id="FUYG01000002">
    <property type="protein sequence ID" value="SKA87088.1"/>
    <property type="molecule type" value="Genomic_DNA"/>
</dbReference>
<dbReference type="GO" id="GO:0005886">
    <property type="term" value="C:plasma membrane"/>
    <property type="evidence" value="ECO:0007669"/>
    <property type="project" value="UniProtKB-SubCell"/>
</dbReference>
<dbReference type="InterPro" id="IPR018076">
    <property type="entry name" value="T2SS_GspF_dom"/>
</dbReference>
<evidence type="ECO:0000313" key="11">
    <source>
        <dbReference type="Proteomes" id="UP000189735"/>
    </source>
</evidence>
<evidence type="ECO:0000256" key="6">
    <source>
        <dbReference type="SAM" id="Phobius"/>
    </source>
</evidence>
<evidence type="ECO:0000256" key="4">
    <source>
        <dbReference type="ARBA" id="ARBA00022989"/>
    </source>
</evidence>
<keyword evidence="4 6" id="KW-1133">Transmembrane helix</keyword>
<feature type="transmembrane region" description="Helical" evidence="6">
    <location>
        <begin position="219"/>
        <end position="240"/>
    </location>
</feature>
<accession>A0A1T4XD65</accession>
<dbReference type="Proteomes" id="UP000189735">
    <property type="component" value="Unassembled WGS sequence"/>
</dbReference>
<evidence type="ECO:0000313" key="9">
    <source>
        <dbReference type="EMBL" id="SKA87088.1"/>
    </source>
</evidence>
<reference evidence="11" key="3">
    <citation type="submission" date="2017-02" db="EMBL/GenBank/DDBJ databases">
        <authorList>
            <person name="Varghese N."/>
            <person name="Submissions S."/>
        </authorList>
    </citation>
    <scope>NUCLEOTIDE SEQUENCE [LARGE SCALE GENOMIC DNA]</scope>
    <source>
        <strain evidence="11">VKM Ac-2052</strain>
    </source>
</reference>
<comment type="subcellular location">
    <subcellularLocation>
        <location evidence="1">Cell membrane</location>
        <topology evidence="1">Multi-pass membrane protein</topology>
    </subcellularLocation>
</comment>
<evidence type="ECO:0000256" key="3">
    <source>
        <dbReference type="ARBA" id="ARBA00022692"/>
    </source>
</evidence>
<dbReference type="Pfam" id="PF00482">
    <property type="entry name" value="T2SSF"/>
    <property type="match status" value="1"/>
</dbReference>
<keyword evidence="3 6" id="KW-0812">Transmembrane</keyword>
<reference evidence="9" key="4">
    <citation type="submission" date="2017-02" db="EMBL/GenBank/DDBJ databases">
        <authorList>
            <person name="Peterson S.W."/>
        </authorList>
    </citation>
    <scope>NUCLEOTIDE SEQUENCE [LARGE SCALE GENOMIC DNA]</scope>
    <source>
        <strain evidence="9">VKM Ac-2052</strain>
    </source>
</reference>
<dbReference type="RefSeq" id="WP_044438810.1">
    <property type="nucleotide sequence ID" value="NZ_FUYG01000002.1"/>
</dbReference>
<name>A0A1T4XD65_9MICO</name>
<dbReference type="AlphaFoldDB" id="A0A1T4XD65"/>
<keyword evidence="2" id="KW-1003">Cell membrane</keyword>
<evidence type="ECO:0000256" key="1">
    <source>
        <dbReference type="ARBA" id="ARBA00004651"/>
    </source>
</evidence>
<keyword evidence="10" id="KW-1185">Reference proteome</keyword>
<evidence type="ECO:0000259" key="7">
    <source>
        <dbReference type="Pfam" id="PF00482"/>
    </source>
</evidence>
<dbReference type="PANTHER" id="PTHR35007">
    <property type="entry name" value="INTEGRAL MEMBRANE PROTEIN-RELATED"/>
    <property type="match status" value="1"/>
</dbReference>
<evidence type="ECO:0000256" key="2">
    <source>
        <dbReference type="ARBA" id="ARBA00022475"/>
    </source>
</evidence>
<protein>
    <submittedName>
        <fullName evidence="9">Tight adherence protein B</fullName>
    </submittedName>
    <submittedName>
        <fullName evidence="8">Type II secretion system protein F</fullName>
    </submittedName>
</protein>
<gene>
    <name evidence="9" type="ORF">SAMN06295879_1029</name>
    <name evidence="8" type="ORF">TZ00_01790</name>
</gene>
<dbReference type="EMBL" id="JYFC01000001">
    <property type="protein sequence ID" value="KJC65583.1"/>
    <property type="molecule type" value="Genomic_DNA"/>
</dbReference>
<feature type="transmembrane region" description="Helical" evidence="6">
    <location>
        <begin position="45"/>
        <end position="67"/>
    </location>
</feature>
<feature type="transmembrane region" description="Helical" evidence="6">
    <location>
        <begin position="252"/>
        <end position="275"/>
    </location>
</feature>
<evidence type="ECO:0000256" key="5">
    <source>
        <dbReference type="ARBA" id="ARBA00023136"/>
    </source>
</evidence>
<proteinExistence type="predicted"/>
<evidence type="ECO:0000313" key="10">
    <source>
        <dbReference type="Proteomes" id="UP000032503"/>
    </source>
</evidence>
<reference evidence="8 10" key="1">
    <citation type="journal article" date="2001" name="Int. J. Syst. Evol. Microbiol.">
        <title>Agreia bicolorata gen. nov., sp. nov., to accommodate actinobacteria isolated from narrow reed grass infected by the nematode Heteroanguina graminophila.</title>
        <authorList>
            <person name="Evtushenko L.I."/>
            <person name="Dorofeeva L.V."/>
            <person name="Dobrovolskaya T.G."/>
            <person name="Streshinskaya G.M."/>
            <person name="Subbotin S.A."/>
            <person name="Tiedje J.M."/>
        </authorList>
    </citation>
    <scope>NUCLEOTIDE SEQUENCE [LARGE SCALE GENOMIC DNA]</scope>
    <source>
        <strain evidence="8 10">VKM Ac-1804</strain>
    </source>
</reference>
<sequence>MSTVFGLILGLGLVLCAAPILWPASPEPVVRGRAGRVRSLLNRAGLERVPVSVFIAASACLGLVAAAVAEASLAVLALDAAALVVGALLPITVVRRRGRARRRASHTFWPDAVDHLVSAVRSGVALPDSVSTLAHAGPASSRAAFAEFEAMYRTTGNFGVSLDALKARLADPTADRILETLRMSREVGGTDLTRVLRSLSAYLREDAAIRSEVEARQSWVMNAARLGVAAPWIVLLLLSTRPEAAAAYNSPGGVALIVGGLCLSLIAYRVMLVIARIPEERRWFA</sequence>
<dbReference type="PANTHER" id="PTHR35007:SF2">
    <property type="entry name" value="PILUS ASSEMBLE PROTEIN"/>
    <property type="match status" value="1"/>
</dbReference>
<reference evidence="8" key="2">
    <citation type="submission" date="2015-02" db="EMBL/GenBank/DDBJ databases">
        <authorList>
            <person name="Vasilyev I.Y."/>
            <person name="Siniagina M.N."/>
            <person name="Malanin S.Y."/>
            <person name="Boulygina E.A."/>
            <person name="Grygoryeva T.V."/>
            <person name="Yarullina D.R."/>
            <person name="Ilinskaya O.N."/>
        </authorList>
    </citation>
    <scope>NUCLEOTIDE SEQUENCE</scope>
    <source>
        <strain evidence="8">VKM Ac-1804</strain>
    </source>
</reference>
<feature type="transmembrane region" description="Helical" evidence="6">
    <location>
        <begin position="6"/>
        <end position="24"/>
    </location>
</feature>